<dbReference type="EMBL" id="JAHLFE010000033">
    <property type="protein sequence ID" value="MBU3843589.1"/>
    <property type="molecule type" value="Genomic_DNA"/>
</dbReference>
<accession>A0A948TEU2</accession>
<reference evidence="6" key="1">
    <citation type="journal article" date="2021" name="PeerJ">
        <title>Extensive microbial diversity within the chicken gut microbiome revealed by metagenomics and culture.</title>
        <authorList>
            <person name="Gilroy R."/>
            <person name="Ravi A."/>
            <person name="Getino M."/>
            <person name="Pursley I."/>
            <person name="Horton D.L."/>
            <person name="Alikhan N.F."/>
            <person name="Baker D."/>
            <person name="Gharbi K."/>
            <person name="Hall N."/>
            <person name="Watson M."/>
            <person name="Adriaenssens E.M."/>
            <person name="Foster-Nyarko E."/>
            <person name="Jarju S."/>
            <person name="Secka A."/>
            <person name="Antonio M."/>
            <person name="Oren A."/>
            <person name="Chaudhuri R.R."/>
            <person name="La Ragione R."/>
            <person name="Hildebrand F."/>
            <person name="Pallen M.J."/>
        </authorList>
    </citation>
    <scope>NUCLEOTIDE SEQUENCE</scope>
    <source>
        <strain evidence="6">378</strain>
    </source>
</reference>
<comment type="subcellular location">
    <subcellularLocation>
        <location evidence="5">Cytoplasm</location>
    </subcellularLocation>
</comment>
<dbReference type="Gene3D" id="3.40.1280.10">
    <property type="match status" value="1"/>
</dbReference>
<evidence type="ECO:0000256" key="4">
    <source>
        <dbReference type="ARBA" id="ARBA00038303"/>
    </source>
</evidence>
<feature type="binding site" evidence="5">
    <location>
        <position position="104"/>
    </location>
    <ligand>
        <name>S-adenosyl-L-methionine</name>
        <dbReference type="ChEBI" id="CHEBI:59789"/>
    </ligand>
</feature>
<evidence type="ECO:0000313" key="6">
    <source>
        <dbReference type="EMBL" id="MBU3843589.1"/>
    </source>
</evidence>
<reference evidence="6" key="2">
    <citation type="submission" date="2021-04" db="EMBL/GenBank/DDBJ databases">
        <authorList>
            <person name="Gilroy R."/>
        </authorList>
    </citation>
    <scope>NUCLEOTIDE SEQUENCE</scope>
    <source>
        <strain evidence="6">378</strain>
    </source>
</reference>
<dbReference type="EC" id="2.1.1.177" evidence="5"/>
<dbReference type="GO" id="GO:0005737">
    <property type="term" value="C:cytoplasm"/>
    <property type="evidence" value="ECO:0007669"/>
    <property type="project" value="UniProtKB-SubCell"/>
</dbReference>
<proteinExistence type="inferred from homology"/>
<sequence>MKFILLAVGTKMPAWVTTGFQEYQKRMPSHMQLVLQEIEPVKRLSKGTTDKAKELEGKAILEALPKRAHIVALDEHGKELDSVQLATRIHDYQQIGSDVVIIIGGPEGLSSDVLAKANEKISLSRLTLPHPLVRVVIAEALYRAYSIDAGLPYHRA</sequence>
<feature type="binding site" evidence="5">
    <location>
        <begin position="123"/>
        <end position="128"/>
    </location>
    <ligand>
        <name>S-adenosyl-L-methionine</name>
        <dbReference type="ChEBI" id="CHEBI:59789"/>
    </ligand>
</feature>
<dbReference type="InterPro" id="IPR003742">
    <property type="entry name" value="RlmH-like"/>
</dbReference>
<feature type="binding site" evidence="5">
    <location>
        <position position="73"/>
    </location>
    <ligand>
        <name>S-adenosyl-L-methionine</name>
        <dbReference type="ChEBI" id="CHEBI:59789"/>
    </ligand>
</feature>
<name>A0A948TEU2_9GAMM</name>
<dbReference type="Pfam" id="PF02590">
    <property type="entry name" value="SPOUT_MTase"/>
    <property type="match status" value="1"/>
</dbReference>
<comment type="catalytic activity">
    <reaction evidence="5">
        <text>pseudouridine(1915) in 23S rRNA + S-adenosyl-L-methionine = N(3)-methylpseudouridine(1915) in 23S rRNA + S-adenosyl-L-homocysteine + H(+)</text>
        <dbReference type="Rhea" id="RHEA:42752"/>
        <dbReference type="Rhea" id="RHEA-COMP:10221"/>
        <dbReference type="Rhea" id="RHEA-COMP:10222"/>
        <dbReference type="ChEBI" id="CHEBI:15378"/>
        <dbReference type="ChEBI" id="CHEBI:57856"/>
        <dbReference type="ChEBI" id="CHEBI:59789"/>
        <dbReference type="ChEBI" id="CHEBI:65314"/>
        <dbReference type="ChEBI" id="CHEBI:74486"/>
        <dbReference type="EC" id="2.1.1.177"/>
    </reaction>
</comment>
<organism evidence="6 7">
    <name type="scientific">Candidatus Anaerobiospirillum pullicola</name>
    <dbReference type="NCBI Taxonomy" id="2838451"/>
    <lineage>
        <taxon>Bacteria</taxon>
        <taxon>Pseudomonadati</taxon>
        <taxon>Pseudomonadota</taxon>
        <taxon>Gammaproteobacteria</taxon>
        <taxon>Aeromonadales</taxon>
        <taxon>Succinivibrionaceae</taxon>
        <taxon>Anaerobiospirillum</taxon>
    </lineage>
</organism>
<keyword evidence="5" id="KW-0698">rRNA processing</keyword>
<dbReference type="PIRSF" id="PIRSF004505">
    <property type="entry name" value="MT_bac"/>
    <property type="match status" value="1"/>
</dbReference>
<evidence type="ECO:0000313" key="7">
    <source>
        <dbReference type="Proteomes" id="UP000733611"/>
    </source>
</evidence>
<keyword evidence="5" id="KW-0963">Cytoplasm</keyword>
<keyword evidence="1 5" id="KW-0489">Methyltransferase</keyword>
<evidence type="ECO:0000256" key="5">
    <source>
        <dbReference type="HAMAP-Rule" id="MF_00658"/>
    </source>
</evidence>
<gene>
    <name evidence="5 6" type="primary">rlmH</name>
    <name evidence="6" type="ORF">H9847_01765</name>
</gene>
<dbReference type="GO" id="GO:0070038">
    <property type="term" value="F:rRNA (pseudouridine-N3-)-methyltransferase activity"/>
    <property type="evidence" value="ECO:0007669"/>
    <property type="project" value="UniProtKB-UniRule"/>
</dbReference>
<comment type="function">
    <text evidence="5">Specifically methylates the pseudouridine at position 1915 (m3Psi1915) in 23S rRNA.</text>
</comment>
<keyword evidence="3 5" id="KW-0949">S-adenosyl-L-methionine</keyword>
<dbReference type="NCBIfam" id="TIGR00246">
    <property type="entry name" value="tRNA_RlmH_YbeA"/>
    <property type="match status" value="1"/>
</dbReference>
<dbReference type="PANTHER" id="PTHR33603">
    <property type="entry name" value="METHYLTRANSFERASE"/>
    <property type="match status" value="1"/>
</dbReference>
<comment type="subunit">
    <text evidence="5">Homodimer.</text>
</comment>
<evidence type="ECO:0000256" key="1">
    <source>
        <dbReference type="ARBA" id="ARBA00022603"/>
    </source>
</evidence>
<dbReference type="CDD" id="cd18081">
    <property type="entry name" value="RlmH-like"/>
    <property type="match status" value="1"/>
</dbReference>
<protein>
    <recommendedName>
        <fullName evidence="5">Ribosomal RNA large subunit methyltransferase H</fullName>
        <ecNumber evidence="5">2.1.1.177</ecNumber>
    </recommendedName>
    <alternativeName>
        <fullName evidence="5">23S rRNA (pseudouridine1915-N3)-methyltransferase</fullName>
    </alternativeName>
    <alternativeName>
        <fullName evidence="5">23S rRNA m3Psi1915 methyltransferase</fullName>
    </alternativeName>
    <alternativeName>
        <fullName evidence="5">rRNA (pseudouridine-N3-)-methyltransferase RlmH</fullName>
    </alternativeName>
</protein>
<dbReference type="HAMAP" id="MF_00658">
    <property type="entry name" value="23SrRNA_methyltr_H"/>
    <property type="match status" value="1"/>
</dbReference>
<dbReference type="InterPro" id="IPR029026">
    <property type="entry name" value="tRNA_m1G_MTases_N"/>
</dbReference>
<dbReference type="NCBIfam" id="NF000986">
    <property type="entry name" value="PRK00103.1-4"/>
    <property type="match status" value="1"/>
</dbReference>
<comment type="similarity">
    <text evidence="4 5">Belongs to the RNA methyltransferase RlmH family.</text>
</comment>
<evidence type="ECO:0000256" key="2">
    <source>
        <dbReference type="ARBA" id="ARBA00022679"/>
    </source>
</evidence>
<comment type="caution">
    <text evidence="6">The sequence shown here is derived from an EMBL/GenBank/DDBJ whole genome shotgun (WGS) entry which is preliminary data.</text>
</comment>
<keyword evidence="2 5" id="KW-0808">Transferase</keyword>
<dbReference type="AlphaFoldDB" id="A0A948TEU2"/>
<dbReference type="PANTHER" id="PTHR33603:SF1">
    <property type="entry name" value="RIBOSOMAL RNA LARGE SUBUNIT METHYLTRANSFERASE H"/>
    <property type="match status" value="1"/>
</dbReference>
<dbReference type="Proteomes" id="UP000733611">
    <property type="component" value="Unassembled WGS sequence"/>
</dbReference>
<dbReference type="SUPFAM" id="SSF75217">
    <property type="entry name" value="alpha/beta knot"/>
    <property type="match status" value="1"/>
</dbReference>
<dbReference type="InterPro" id="IPR029028">
    <property type="entry name" value="Alpha/beta_knot_MTases"/>
</dbReference>
<evidence type="ECO:0000256" key="3">
    <source>
        <dbReference type="ARBA" id="ARBA00022691"/>
    </source>
</evidence>